<evidence type="ECO:0000256" key="1">
    <source>
        <dbReference type="ARBA" id="ARBA00010617"/>
    </source>
</evidence>
<reference evidence="3 4" key="1">
    <citation type="submission" date="2024-09" db="EMBL/GenBank/DDBJ databases">
        <authorList>
            <person name="Lee S.D."/>
        </authorList>
    </citation>
    <scope>NUCLEOTIDE SEQUENCE [LARGE SCALE GENOMIC DNA]</scope>
    <source>
        <strain evidence="3 4">N8-3</strain>
    </source>
</reference>
<accession>A0ABV6VQY0</accession>
<sequence>MTGVPEAQAGPDELVFPFSGSSYRGPAPEYADLRAQCPVARVKTDGGVDAWLLSRYDDVREGLADPRLGRAATVAPNAPRIGGAMTSTPEMIISMDAPEHSRLRKLAAGPFTARRIEQLRPNINRIADELLDELATRTGPVDLVREFTLPMPLRVIGELLGAPMEVLELFAVNAREFVTVDDQVEGGESRTGLNKLYEAMVAVVADKRANPADDVLSGLIAARDEGDRLNEEELVTFAFTLIGAGFDTTASQLANSVLALISHHPDQWRWLAEDRSRIPAAVEELLRHVNLFSTDTAGNPRIALEDVEIGGVKIAAGDAVVLSITSANRDASVFPDPDRLDLAREHNPHLSFGHGMHLCIGKQLTRLELAIAIDGLVRRFPNLRLAVPEDELQWHLGEINHSLAGLPVVW</sequence>
<keyword evidence="2" id="KW-0408">Iron</keyword>
<evidence type="ECO:0000313" key="4">
    <source>
        <dbReference type="Proteomes" id="UP001592531"/>
    </source>
</evidence>
<evidence type="ECO:0000313" key="3">
    <source>
        <dbReference type="EMBL" id="MFC1416149.1"/>
    </source>
</evidence>
<dbReference type="InterPro" id="IPR002397">
    <property type="entry name" value="Cyt_P450_B"/>
</dbReference>
<keyword evidence="4" id="KW-1185">Reference proteome</keyword>
<dbReference type="PROSITE" id="PS00086">
    <property type="entry name" value="CYTOCHROME_P450"/>
    <property type="match status" value="1"/>
</dbReference>
<dbReference type="PANTHER" id="PTHR46696">
    <property type="entry name" value="P450, PUTATIVE (EUROFUNG)-RELATED"/>
    <property type="match status" value="1"/>
</dbReference>
<dbReference type="EMBL" id="JBHFAB010000003">
    <property type="protein sequence ID" value="MFC1416149.1"/>
    <property type="molecule type" value="Genomic_DNA"/>
</dbReference>
<dbReference type="Proteomes" id="UP001592531">
    <property type="component" value="Unassembled WGS sequence"/>
</dbReference>
<evidence type="ECO:0000256" key="2">
    <source>
        <dbReference type="RuleBase" id="RU000461"/>
    </source>
</evidence>
<name>A0ABV6VQY0_9ACTN</name>
<dbReference type="PRINTS" id="PR00385">
    <property type="entry name" value="P450"/>
</dbReference>
<dbReference type="PANTHER" id="PTHR46696:SF6">
    <property type="entry name" value="P450, PUTATIVE (EUROFUNG)-RELATED"/>
    <property type="match status" value="1"/>
</dbReference>
<protein>
    <submittedName>
        <fullName evidence="3">Cytochrome P450</fullName>
    </submittedName>
</protein>
<dbReference type="InterPro" id="IPR036396">
    <property type="entry name" value="Cyt_P450_sf"/>
</dbReference>
<dbReference type="InterPro" id="IPR001128">
    <property type="entry name" value="Cyt_P450"/>
</dbReference>
<proteinExistence type="inferred from homology"/>
<dbReference type="PRINTS" id="PR00359">
    <property type="entry name" value="BP450"/>
</dbReference>
<dbReference type="Pfam" id="PF00067">
    <property type="entry name" value="p450"/>
    <property type="match status" value="1"/>
</dbReference>
<dbReference type="SUPFAM" id="SSF48264">
    <property type="entry name" value="Cytochrome P450"/>
    <property type="match status" value="1"/>
</dbReference>
<dbReference type="Gene3D" id="1.10.630.10">
    <property type="entry name" value="Cytochrome P450"/>
    <property type="match status" value="1"/>
</dbReference>
<keyword evidence="2" id="KW-0560">Oxidoreductase</keyword>
<organism evidence="3 4">
    <name type="scientific">Streptacidiphilus cavernicola</name>
    <dbReference type="NCBI Taxonomy" id="3342716"/>
    <lineage>
        <taxon>Bacteria</taxon>
        <taxon>Bacillati</taxon>
        <taxon>Actinomycetota</taxon>
        <taxon>Actinomycetes</taxon>
        <taxon>Kitasatosporales</taxon>
        <taxon>Streptomycetaceae</taxon>
        <taxon>Streptacidiphilus</taxon>
    </lineage>
</organism>
<gene>
    <name evidence="3" type="ORF">ACEZDE_05785</name>
</gene>
<dbReference type="InterPro" id="IPR017972">
    <property type="entry name" value="Cyt_P450_CS"/>
</dbReference>
<dbReference type="CDD" id="cd11031">
    <property type="entry name" value="Cyp158A-like"/>
    <property type="match status" value="1"/>
</dbReference>
<dbReference type="RefSeq" id="WP_380533122.1">
    <property type="nucleotide sequence ID" value="NZ_JBHFAB010000003.1"/>
</dbReference>
<comment type="similarity">
    <text evidence="1 2">Belongs to the cytochrome P450 family.</text>
</comment>
<comment type="caution">
    <text evidence="3">The sequence shown here is derived from an EMBL/GenBank/DDBJ whole genome shotgun (WGS) entry which is preliminary data.</text>
</comment>
<keyword evidence="2" id="KW-0349">Heme</keyword>
<keyword evidence="2" id="KW-0479">Metal-binding</keyword>
<keyword evidence="2" id="KW-0503">Monooxygenase</keyword>